<keyword evidence="2" id="KW-1133">Transmembrane helix</keyword>
<dbReference type="Proteomes" id="UP000305282">
    <property type="component" value="Unassembled WGS sequence"/>
</dbReference>
<keyword evidence="2" id="KW-0812">Transmembrane</keyword>
<dbReference type="AlphaFoldDB" id="A0A4S5ERH9"/>
<comment type="caution">
    <text evidence="3">The sequence shown here is derived from an EMBL/GenBank/DDBJ whole genome shotgun (WGS) entry which is preliminary data.</text>
</comment>
<protein>
    <submittedName>
        <fullName evidence="3">Uncharacterized protein</fullName>
    </submittedName>
</protein>
<evidence type="ECO:0000256" key="2">
    <source>
        <dbReference type="SAM" id="Phobius"/>
    </source>
</evidence>
<dbReference type="EMBL" id="SSXH01000134">
    <property type="protein sequence ID" value="THJ75034.1"/>
    <property type="molecule type" value="Genomic_DNA"/>
</dbReference>
<dbReference type="RefSeq" id="WP_136447597.1">
    <property type="nucleotide sequence ID" value="NZ_SSXH01000134.1"/>
</dbReference>
<evidence type="ECO:0000313" key="3">
    <source>
        <dbReference type="EMBL" id="THJ75034.1"/>
    </source>
</evidence>
<accession>A0A4S5ERH9</accession>
<keyword evidence="2" id="KW-0472">Membrane</keyword>
<feature type="region of interest" description="Disordered" evidence="1">
    <location>
        <begin position="77"/>
        <end position="131"/>
    </location>
</feature>
<organism evidence="3 4">
    <name type="scientific">Candidatus Frankia alpina</name>
    <dbReference type="NCBI Taxonomy" id="2699483"/>
    <lineage>
        <taxon>Bacteria</taxon>
        <taxon>Bacillati</taxon>
        <taxon>Actinomycetota</taxon>
        <taxon>Actinomycetes</taxon>
        <taxon>Frankiales</taxon>
        <taxon>Frankiaceae</taxon>
        <taxon>Frankia</taxon>
    </lineage>
</organism>
<keyword evidence="4" id="KW-1185">Reference proteome</keyword>
<proteinExistence type="predicted"/>
<dbReference type="OrthoDB" id="3214656at2"/>
<feature type="compositionally biased region" description="Basic and acidic residues" evidence="1">
    <location>
        <begin position="86"/>
        <end position="110"/>
    </location>
</feature>
<feature type="transmembrane region" description="Helical" evidence="2">
    <location>
        <begin position="31"/>
        <end position="49"/>
    </location>
</feature>
<evidence type="ECO:0000313" key="4">
    <source>
        <dbReference type="Proteomes" id="UP000305282"/>
    </source>
</evidence>
<reference evidence="3 4" key="1">
    <citation type="submission" date="2019-04" db="EMBL/GenBank/DDBJ databases">
        <title>Draft genome sequences for three unisolated Alnus-infective Frankia Sp+ strains, AgTrS, AiOr and AvVan, the first sequenced Frankia strains able to sporulate in-planta.</title>
        <authorList>
            <person name="Bethencourt L."/>
            <person name="Vautrin F."/>
            <person name="Taib N."/>
            <person name="Dubost A."/>
            <person name="Castro-Garcia L."/>
            <person name="Imbaud O."/>
            <person name="Abrouk D."/>
            <person name="Fournier P."/>
            <person name="Briolay J."/>
            <person name="Nguyen A."/>
            <person name="Normand P."/>
            <person name="Fernandez M.P."/>
            <person name="Brochier-Armanet C."/>
            <person name="Herrera-Belaroussi A."/>
        </authorList>
    </citation>
    <scope>NUCLEOTIDE SEQUENCE [LARGE SCALE GENOMIC DNA]</scope>
    <source>
        <strain evidence="3 4">AvVan</strain>
    </source>
</reference>
<name>A0A4S5ERH9_9ACTN</name>
<sequence length="131" mass="14266">MGIPLSLVFFALGAILTFAVRSDPSGLDLDMVGLIMMLVSAIGLGITLYQNQWRRKIVEGSVDSGVPTPISIDDTVLVDPVTPVEAPRRREPGLTTEEDRKLNPSRHPETDPEPQPVGHVGSAERFPSPRR</sequence>
<gene>
    <name evidence="3" type="ORF">E7Y31_07895</name>
</gene>
<evidence type="ECO:0000256" key="1">
    <source>
        <dbReference type="SAM" id="MobiDB-lite"/>
    </source>
</evidence>